<dbReference type="SUPFAM" id="SSF51735">
    <property type="entry name" value="NAD(P)-binding Rossmann-fold domains"/>
    <property type="match status" value="1"/>
</dbReference>
<accession>A0A167JV05</accession>
<feature type="domain" description="NAD-dependent epimerase/dehydratase" evidence="3">
    <location>
        <begin position="10"/>
        <end position="259"/>
    </location>
</feature>
<dbReference type="PANTHER" id="PTHR10366:SF562">
    <property type="entry name" value="ALDEHYDE REDUCTASE II (AFU_ORTHOLOGUE AFUA_1G11360)"/>
    <property type="match status" value="1"/>
</dbReference>
<proteinExistence type="inferred from homology"/>
<evidence type="ECO:0000256" key="2">
    <source>
        <dbReference type="ARBA" id="ARBA00023445"/>
    </source>
</evidence>
<reference evidence="4 5" key="1">
    <citation type="journal article" date="2016" name="Mol. Biol. Evol.">
        <title>Comparative Genomics of Early-Diverging Mushroom-Forming Fungi Provides Insights into the Origins of Lignocellulose Decay Capabilities.</title>
        <authorList>
            <person name="Nagy L.G."/>
            <person name="Riley R."/>
            <person name="Tritt A."/>
            <person name="Adam C."/>
            <person name="Daum C."/>
            <person name="Floudas D."/>
            <person name="Sun H."/>
            <person name="Yadav J.S."/>
            <person name="Pangilinan J."/>
            <person name="Larsson K.H."/>
            <person name="Matsuura K."/>
            <person name="Barry K."/>
            <person name="Labutti K."/>
            <person name="Kuo R."/>
            <person name="Ohm R.A."/>
            <person name="Bhattacharya S.S."/>
            <person name="Shirouzu T."/>
            <person name="Yoshinaga Y."/>
            <person name="Martin F.M."/>
            <person name="Grigoriev I.V."/>
            <person name="Hibbett D.S."/>
        </authorList>
    </citation>
    <scope>NUCLEOTIDE SEQUENCE [LARGE SCALE GENOMIC DNA]</scope>
    <source>
        <strain evidence="4 5">TUFC12733</strain>
    </source>
</reference>
<evidence type="ECO:0000256" key="1">
    <source>
        <dbReference type="ARBA" id="ARBA00023002"/>
    </source>
</evidence>
<evidence type="ECO:0000259" key="3">
    <source>
        <dbReference type="Pfam" id="PF01370"/>
    </source>
</evidence>
<dbReference type="OrthoDB" id="2735536at2759"/>
<dbReference type="GO" id="GO:0016616">
    <property type="term" value="F:oxidoreductase activity, acting on the CH-OH group of donors, NAD or NADP as acceptor"/>
    <property type="evidence" value="ECO:0007669"/>
    <property type="project" value="TreeGrafter"/>
</dbReference>
<comment type="similarity">
    <text evidence="2">Belongs to the NAD(P)-dependent epimerase/dehydratase family. Dihydroflavonol-4-reductase subfamily.</text>
</comment>
<dbReference type="AlphaFoldDB" id="A0A167JV05"/>
<keyword evidence="5" id="KW-1185">Reference proteome</keyword>
<dbReference type="InterPro" id="IPR050425">
    <property type="entry name" value="NAD(P)_dehydrat-like"/>
</dbReference>
<dbReference type="PANTHER" id="PTHR10366">
    <property type="entry name" value="NAD DEPENDENT EPIMERASE/DEHYDRATASE"/>
    <property type="match status" value="1"/>
</dbReference>
<dbReference type="InterPro" id="IPR001509">
    <property type="entry name" value="Epimerase_deHydtase"/>
</dbReference>
<dbReference type="Proteomes" id="UP000076738">
    <property type="component" value="Unassembled WGS sequence"/>
</dbReference>
<protein>
    <submittedName>
        <fullName evidence="4">NAD(P)-binding protein</fullName>
    </submittedName>
</protein>
<evidence type="ECO:0000313" key="4">
    <source>
        <dbReference type="EMBL" id="KZO93937.1"/>
    </source>
</evidence>
<sequence>MAPLAPNSLVVITGLTGYIASHTGLFALKTGYRVRGTIRSLAKADELRKAYEKEDVDVSAEKLEFVTVDDLLSADQFEAAFRGADAVIHIALPHPTGGDFVQQMIDSVLVPLKAAEKVGIKQFVLTGTGLSILSAGEVPPTMVTDKDWNEESIKQYENATEEEKKSPHWIFSLFAVGKQLAERAAWKYVETDKPSFELTVVLPELNWGPVLYGKEALTPSWVTNLLRGDASGMRSPARRFVDVRDCARLHVLALSDPSLMGRRIWAAGGPFNWNEVLSILRRNFPAHADEIPANIPGKPHELDPWNIDNARGTKALGSWIILEKSVVDTAKSVGF</sequence>
<dbReference type="Pfam" id="PF01370">
    <property type="entry name" value="Epimerase"/>
    <property type="match status" value="1"/>
</dbReference>
<dbReference type="Gene3D" id="3.40.50.720">
    <property type="entry name" value="NAD(P)-binding Rossmann-like Domain"/>
    <property type="match status" value="1"/>
</dbReference>
<dbReference type="InterPro" id="IPR036291">
    <property type="entry name" value="NAD(P)-bd_dom_sf"/>
</dbReference>
<organism evidence="4 5">
    <name type="scientific">Calocera viscosa (strain TUFC12733)</name>
    <dbReference type="NCBI Taxonomy" id="1330018"/>
    <lineage>
        <taxon>Eukaryota</taxon>
        <taxon>Fungi</taxon>
        <taxon>Dikarya</taxon>
        <taxon>Basidiomycota</taxon>
        <taxon>Agaricomycotina</taxon>
        <taxon>Dacrymycetes</taxon>
        <taxon>Dacrymycetales</taxon>
        <taxon>Dacrymycetaceae</taxon>
        <taxon>Calocera</taxon>
    </lineage>
</organism>
<name>A0A167JV05_CALVF</name>
<gene>
    <name evidence="4" type="ORF">CALVIDRAFT_566160</name>
</gene>
<evidence type="ECO:0000313" key="5">
    <source>
        <dbReference type="Proteomes" id="UP000076738"/>
    </source>
</evidence>
<keyword evidence="1" id="KW-0560">Oxidoreductase</keyword>
<dbReference type="EMBL" id="KV417298">
    <property type="protein sequence ID" value="KZO93937.1"/>
    <property type="molecule type" value="Genomic_DNA"/>
</dbReference>
<dbReference type="STRING" id="1330018.A0A167JV05"/>